<feature type="transmembrane region" description="Helical" evidence="1">
    <location>
        <begin position="94"/>
        <end position="117"/>
    </location>
</feature>
<keyword evidence="1" id="KW-1133">Transmembrane helix</keyword>
<proteinExistence type="predicted"/>
<gene>
    <name evidence="2" type="ORF">ACFOKC_10770</name>
</gene>
<keyword evidence="1" id="KW-0812">Transmembrane</keyword>
<dbReference type="GeneID" id="69118793"/>
<evidence type="ECO:0008006" key="4">
    <source>
        <dbReference type="Google" id="ProtNLM"/>
    </source>
</evidence>
<feature type="transmembrane region" description="Helical" evidence="1">
    <location>
        <begin position="69"/>
        <end position="88"/>
    </location>
</feature>
<organism evidence="2 3">
    <name type="scientific">Halobacterium litoreum</name>
    <dbReference type="NCBI Taxonomy" id="2039234"/>
    <lineage>
        <taxon>Archaea</taxon>
        <taxon>Methanobacteriati</taxon>
        <taxon>Methanobacteriota</taxon>
        <taxon>Stenosarchaea group</taxon>
        <taxon>Halobacteria</taxon>
        <taxon>Halobacteriales</taxon>
        <taxon>Halobacteriaceae</taxon>
        <taxon>Halobacterium</taxon>
    </lineage>
</organism>
<dbReference type="EMBL" id="JBHRWN010000002">
    <property type="protein sequence ID" value="MFC3478203.1"/>
    <property type="molecule type" value="Genomic_DNA"/>
</dbReference>
<accession>A0ABD5NFT9</accession>
<comment type="caution">
    <text evidence="2">The sequence shown here is derived from an EMBL/GenBank/DDBJ whole genome shotgun (WGS) entry which is preliminary data.</text>
</comment>
<feature type="transmembrane region" description="Helical" evidence="1">
    <location>
        <begin position="41"/>
        <end position="62"/>
    </location>
</feature>
<dbReference type="Proteomes" id="UP001595660">
    <property type="component" value="Unassembled WGS sequence"/>
</dbReference>
<evidence type="ECO:0000313" key="3">
    <source>
        <dbReference type="Proteomes" id="UP001595660"/>
    </source>
</evidence>
<feature type="transmembrane region" description="Helical" evidence="1">
    <location>
        <begin position="12"/>
        <end position="29"/>
    </location>
</feature>
<sequence>MANGTERLLSGFVAAFGAGIAAVAALALFGDPVSSTTVAAVRAVALLAAAAVAVGALFATAGRLPVQPVVPLAGAPAALAGATVAVSMGDAAAWLSVATGAATALGLVGLAVVAVTADDKA</sequence>
<reference evidence="2 3" key="1">
    <citation type="journal article" date="2019" name="Int. J. Syst. Evol. Microbiol.">
        <title>The Global Catalogue of Microorganisms (GCM) 10K type strain sequencing project: providing services to taxonomists for standard genome sequencing and annotation.</title>
        <authorList>
            <consortium name="The Broad Institute Genomics Platform"/>
            <consortium name="The Broad Institute Genome Sequencing Center for Infectious Disease"/>
            <person name="Wu L."/>
            <person name="Ma J."/>
        </authorList>
    </citation>
    <scope>NUCLEOTIDE SEQUENCE [LARGE SCALE GENOMIC DNA]</scope>
    <source>
        <strain evidence="2 3">CGMCC 1.12562</strain>
    </source>
</reference>
<protein>
    <recommendedName>
        <fullName evidence="4">Integral membrane protein</fullName>
    </recommendedName>
</protein>
<name>A0ABD5NFT9_9EURY</name>
<dbReference type="AlphaFoldDB" id="A0ABD5NFT9"/>
<evidence type="ECO:0000256" key="1">
    <source>
        <dbReference type="SAM" id="Phobius"/>
    </source>
</evidence>
<dbReference type="RefSeq" id="WP_232570683.1">
    <property type="nucleotide sequence ID" value="NZ_CP089466.1"/>
</dbReference>
<keyword evidence="3" id="KW-1185">Reference proteome</keyword>
<keyword evidence="1" id="KW-0472">Membrane</keyword>
<evidence type="ECO:0000313" key="2">
    <source>
        <dbReference type="EMBL" id="MFC3478203.1"/>
    </source>
</evidence>